<accession>A0ABX3H2L3</accession>
<proteinExistence type="predicted"/>
<reference evidence="4 5" key="1">
    <citation type="submission" date="2016-10" db="EMBL/GenBank/DDBJ databases">
        <title>Paenibacillus species isolates.</title>
        <authorList>
            <person name="Beno S.M."/>
        </authorList>
    </citation>
    <scope>NUCLEOTIDE SEQUENCE [LARGE SCALE GENOMIC DNA]</scope>
    <source>
        <strain evidence="4 5">FSL H7-0744</strain>
    </source>
</reference>
<feature type="signal peptide" evidence="3">
    <location>
        <begin position="1"/>
        <end position="25"/>
    </location>
</feature>
<evidence type="ECO:0008006" key="6">
    <source>
        <dbReference type="Google" id="ProtNLM"/>
    </source>
</evidence>
<keyword evidence="1 3" id="KW-0732">Signal</keyword>
<feature type="region of interest" description="Disordered" evidence="2">
    <location>
        <begin position="30"/>
        <end position="85"/>
    </location>
</feature>
<dbReference type="SUPFAM" id="SSF53850">
    <property type="entry name" value="Periplasmic binding protein-like II"/>
    <property type="match status" value="1"/>
</dbReference>
<evidence type="ECO:0000256" key="3">
    <source>
        <dbReference type="SAM" id="SignalP"/>
    </source>
</evidence>
<dbReference type="Gene3D" id="3.40.190.10">
    <property type="entry name" value="Periplasmic binding protein-like II"/>
    <property type="match status" value="3"/>
</dbReference>
<evidence type="ECO:0000313" key="5">
    <source>
        <dbReference type="Proteomes" id="UP000187412"/>
    </source>
</evidence>
<keyword evidence="5" id="KW-1185">Reference proteome</keyword>
<sequence length="583" mass="64630">MQMKNKKVYAATLSFALLLMGSLTACTGNADNGKSSSENSSNPASNNSAAEVPADPLGKQPQLTTLTRGVPLDPNQKYPDGQDVDDNAYTRMLKTKFNIEIKNAFTASNSGTDYHQKVDLGIATGEIPDYLTELTYTEYKAIVKAGLAMDISEVWEKYASTKTKEVYKSNQELFDSLVKEDGKMYAIPSSNPMPDFLSVMWVRQDWLDKLKLKAPTNLQELEAVAKAFVEQDPDGNGKADSVGLAGPSIDGKLYQDMTNSNFAYHFDQIFAAFNSFPGIWVKDSEGKAVYGSIVPETKTALQKLADMYKAGLISQGMLTSKTEELVSNNKAGLFFGPWWFPFGDLGNSWKNDKTANWQPYSLASGTDGIYLAKGGNAARTFTVISKDNKNPEAVIKMLNIYKDGLYKHVDPAEQKVLGDASFPMYQTFSMADGPAMVLKETTNYLEGKKTADEIHTYFQDFDAYTDDAFSKIIASKTEPFDNMSILGWDFSGTKADDFGTVWAFGVGLKPYVEGKFQFVNTLTYEQTKTMEKRWSNLSKLEYETFSKIIVGQAPISAFDEFVSKWKSQGGDQVTKEIQQSLDK</sequence>
<feature type="chain" id="PRO_5046876493" description="ABC transporter substrate-binding protein" evidence="3">
    <location>
        <begin position="26"/>
        <end position="583"/>
    </location>
</feature>
<evidence type="ECO:0000256" key="2">
    <source>
        <dbReference type="SAM" id="MobiDB-lite"/>
    </source>
</evidence>
<dbReference type="PANTHER" id="PTHR43649">
    <property type="entry name" value="ARABINOSE-BINDING PROTEIN-RELATED"/>
    <property type="match status" value="1"/>
</dbReference>
<gene>
    <name evidence="4" type="ORF">BSK56_22685</name>
</gene>
<protein>
    <recommendedName>
        <fullName evidence="6">ABC transporter substrate-binding protein</fullName>
    </recommendedName>
</protein>
<comment type="caution">
    <text evidence="4">The sequence shown here is derived from an EMBL/GenBank/DDBJ whole genome shotgun (WGS) entry which is preliminary data.</text>
</comment>
<dbReference type="PANTHER" id="PTHR43649:SF33">
    <property type="entry name" value="POLYGALACTURONAN_RHAMNOGALACTURONAN-BINDING PROTEIN YTCQ"/>
    <property type="match status" value="1"/>
</dbReference>
<dbReference type="InterPro" id="IPR050490">
    <property type="entry name" value="Bact_solute-bd_prot1"/>
</dbReference>
<name>A0ABX3H2L3_PAEBO</name>
<dbReference type="EMBL" id="MPTB01000032">
    <property type="protein sequence ID" value="OMD44520.1"/>
    <property type="molecule type" value="Genomic_DNA"/>
</dbReference>
<evidence type="ECO:0000256" key="1">
    <source>
        <dbReference type="ARBA" id="ARBA00022729"/>
    </source>
</evidence>
<evidence type="ECO:0000313" key="4">
    <source>
        <dbReference type="EMBL" id="OMD44520.1"/>
    </source>
</evidence>
<dbReference type="PROSITE" id="PS51257">
    <property type="entry name" value="PROKAR_LIPOPROTEIN"/>
    <property type="match status" value="1"/>
</dbReference>
<feature type="compositionally biased region" description="Low complexity" evidence="2">
    <location>
        <begin position="35"/>
        <end position="54"/>
    </location>
</feature>
<organism evidence="4 5">
    <name type="scientific">Paenibacillus borealis</name>
    <dbReference type="NCBI Taxonomy" id="160799"/>
    <lineage>
        <taxon>Bacteria</taxon>
        <taxon>Bacillati</taxon>
        <taxon>Bacillota</taxon>
        <taxon>Bacilli</taxon>
        <taxon>Bacillales</taxon>
        <taxon>Paenibacillaceae</taxon>
        <taxon>Paenibacillus</taxon>
    </lineage>
</organism>
<dbReference type="Proteomes" id="UP000187412">
    <property type="component" value="Unassembled WGS sequence"/>
</dbReference>